<name>A0A199V0X9_ANACO</name>
<dbReference type="AlphaFoldDB" id="A0A199V0X9"/>
<sequence>MVDEGISLTALFVGRDDCTNIAETHDEESYGLRKEVDEIVVLAVLTKLPTSLNERNVGVVHKEWDGPQKEIGSGLEIGIEHGNVLAISDVAMLHPFFESACFVPVPVAPRLVFYVLPLVEPFCALGFYEFLGVLVHNVLDGRLTKI</sequence>
<accession>A0A199V0X9</accession>
<dbReference type="EMBL" id="LSRQ01003777">
    <property type="protein sequence ID" value="OAY70732.1"/>
    <property type="molecule type" value="Genomic_DNA"/>
</dbReference>
<protein>
    <submittedName>
        <fullName evidence="1">Uncharacterized protein</fullName>
    </submittedName>
</protein>
<dbReference type="Proteomes" id="UP000092600">
    <property type="component" value="Unassembled WGS sequence"/>
</dbReference>
<proteinExistence type="predicted"/>
<comment type="caution">
    <text evidence="1">The sequence shown here is derived from an EMBL/GenBank/DDBJ whole genome shotgun (WGS) entry which is preliminary data.</text>
</comment>
<reference evidence="1 2" key="1">
    <citation type="journal article" date="2016" name="DNA Res.">
        <title>The draft genome of MD-2 pineapple using hybrid error correction of long reads.</title>
        <authorList>
            <person name="Redwan R.M."/>
            <person name="Saidin A."/>
            <person name="Kumar S.V."/>
        </authorList>
    </citation>
    <scope>NUCLEOTIDE SEQUENCE [LARGE SCALE GENOMIC DNA]</scope>
    <source>
        <strain evidence="2">cv. MD2</strain>
        <tissue evidence="1">Leaf</tissue>
    </source>
</reference>
<evidence type="ECO:0000313" key="2">
    <source>
        <dbReference type="Proteomes" id="UP000092600"/>
    </source>
</evidence>
<organism evidence="1 2">
    <name type="scientific">Ananas comosus</name>
    <name type="common">Pineapple</name>
    <name type="synonym">Ananas ananas</name>
    <dbReference type="NCBI Taxonomy" id="4615"/>
    <lineage>
        <taxon>Eukaryota</taxon>
        <taxon>Viridiplantae</taxon>
        <taxon>Streptophyta</taxon>
        <taxon>Embryophyta</taxon>
        <taxon>Tracheophyta</taxon>
        <taxon>Spermatophyta</taxon>
        <taxon>Magnoliopsida</taxon>
        <taxon>Liliopsida</taxon>
        <taxon>Poales</taxon>
        <taxon>Bromeliaceae</taxon>
        <taxon>Bromelioideae</taxon>
        <taxon>Ananas</taxon>
    </lineage>
</organism>
<gene>
    <name evidence="1" type="ORF">ACMD2_03263</name>
</gene>
<evidence type="ECO:0000313" key="1">
    <source>
        <dbReference type="EMBL" id="OAY70732.1"/>
    </source>
</evidence>